<dbReference type="EMBL" id="QEQF01000010">
    <property type="protein sequence ID" value="RDF08787.1"/>
    <property type="molecule type" value="Genomic_DNA"/>
</dbReference>
<organism evidence="4 5">
    <name type="scientific">Haemophilus paraphrohaemolyticus</name>
    <dbReference type="NCBI Taxonomy" id="736"/>
    <lineage>
        <taxon>Bacteria</taxon>
        <taxon>Pseudomonadati</taxon>
        <taxon>Pseudomonadota</taxon>
        <taxon>Gammaproteobacteria</taxon>
        <taxon>Pasteurellales</taxon>
        <taxon>Pasteurellaceae</taxon>
        <taxon>Haemophilus</taxon>
    </lineage>
</organism>
<keyword evidence="2" id="KW-0732">Signal</keyword>
<dbReference type="Gene3D" id="1.20.5.340">
    <property type="match status" value="1"/>
</dbReference>
<evidence type="ECO:0000256" key="1">
    <source>
        <dbReference type="SAM" id="Coils"/>
    </source>
</evidence>
<feature type="chain" id="PRO_5016876695" evidence="2">
    <location>
        <begin position="19"/>
        <end position="318"/>
    </location>
</feature>
<evidence type="ECO:0000259" key="3">
    <source>
        <dbReference type="Pfam" id="PF11738"/>
    </source>
</evidence>
<dbReference type="PROSITE" id="PS51257">
    <property type="entry name" value="PROKAR_LIPOPROTEIN"/>
    <property type="match status" value="1"/>
</dbReference>
<dbReference type="Pfam" id="PF11738">
    <property type="entry name" value="DUF3298"/>
    <property type="match status" value="1"/>
</dbReference>
<dbReference type="InterPro" id="IPR037126">
    <property type="entry name" value="PdaC/RsiV-like_sf"/>
</dbReference>
<evidence type="ECO:0000313" key="5">
    <source>
        <dbReference type="Proteomes" id="UP000253945"/>
    </source>
</evidence>
<dbReference type="STRING" id="736.B0184_02760"/>
<proteinExistence type="predicted"/>
<evidence type="ECO:0000313" key="4">
    <source>
        <dbReference type="EMBL" id="RDF08787.1"/>
    </source>
</evidence>
<protein>
    <submittedName>
        <fullName evidence="4">DUF3298 domain-containing protein</fullName>
    </submittedName>
</protein>
<comment type="caution">
    <text evidence="4">The sequence shown here is derived from an EMBL/GenBank/DDBJ whole genome shotgun (WGS) entry which is preliminary data.</text>
</comment>
<evidence type="ECO:0000256" key="2">
    <source>
        <dbReference type="SAM" id="SignalP"/>
    </source>
</evidence>
<dbReference type="Gene3D" id="3.30.565.40">
    <property type="entry name" value="Fervidobacterium nodosum Rt17-B1 like"/>
    <property type="match status" value="1"/>
</dbReference>
<feature type="signal peptide" evidence="2">
    <location>
        <begin position="1"/>
        <end position="18"/>
    </location>
</feature>
<reference evidence="4 5" key="1">
    <citation type="submission" date="2018-05" db="EMBL/GenBank/DDBJ databases">
        <title>Draft Genome Sequences for a Diverse set of 7 Haemophilus Species.</title>
        <authorList>
            <person name="Nichols M."/>
            <person name="Topaz N."/>
            <person name="Wang X."/>
            <person name="Wang X."/>
            <person name="Boxrud D."/>
        </authorList>
    </citation>
    <scope>NUCLEOTIDE SEQUENCE [LARGE SCALE GENOMIC DNA]</scope>
    <source>
        <strain evidence="4 5">C2014016342</strain>
    </source>
</reference>
<dbReference type="AlphaFoldDB" id="A0A369ZLJ4"/>
<feature type="domain" description="DUF3298" evidence="3">
    <location>
        <begin position="225"/>
        <end position="291"/>
    </location>
</feature>
<gene>
    <name evidence="4" type="ORF">DPV92_08780</name>
</gene>
<sequence length="318" mass="35793">MKKSLLTLLISSAFLLSACNEKDTQALNEKLQQAEQTITQLNQDLAKSQQDLTALQAEQSKLQAQLPALDVTIEPLFSKLEQVKLPAGNDFGRTESELYYFASIAKTGLDWLDNLLIRHTLLNHNGNINHQVTGTEKEEALKLIEKNYQASKAALQEYGDIAIRDSSQMAYVGQRGNIATFIQYWDNYTGGAHGLYGTNYFNVDLNKKTVISLDSLMSKAHQEQAKAILWNSYLEKTRMEAQDEKAEPFTPKADFDLVDNFYFTNEGINFVYPVYALASFAEGEVTLTLYWNDANKLVSSDYQRTKKDGVGLALEGNW</sequence>
<dbReference type="RefSeq" id="WP_111354544.1">
    <property type="nucleotide sequence ID" value="NZ_QEQF01000010.1"/>
</dbReference>
<keyword evidence="1" id="KW-0175">Coiled coil</keyword>
<dbReference type="Gene3D" id="3.90.640.20">
    <property type="entry name" value="Heat-shock cognate protein, ATPase"/>
    <property type="match status" value="1"/>
</dbReference>
<dbReference type="InterPro" id="IPR021729">
    <property type="entry name" value="DUF3298"/>
</dbReference>
<keyword evidence="5" id="KW-1185">Reference proteome</keyword>
<feature type="coiled-coil region" evidence="1">
    <location>
        <begin position="24"/>
        <end position="65"/>
    </location>
</feature>
<name>A0A369ZLJ4_9PAST</name>
<dbReference type="Proteomes" id="UP000253945">
    <property type="component" value="Unassembled WGS sequence"/>
</dbReference>
<accession>A0A369ZLJ4</accession>